<gene>
    <name evidence="1" type="ORF">PXEA_LOCUS5151</name>
</gene>
<name>A0A3S5BP73_9PLAT</name>
<dbReference type="Proteomes" id="UP000784294">
    <property type="component" value="Unassembled WGS sequence"/>
</dbReference>
<organism evidence="1 2">
    <name type="scientific">Protopolystoma xenopodis</name>
    <dbReference type="NCBI Taxonomy" id="117903"/>
    <lineage>
        <taxon>Eukaryota</taxon>
        <taxon>Metazoa</taxon>
        <taxon>Spiralia</taxon>
        <taxon>Lophotrochozoa</taxon>
        <taxon>Platyhelminthes</taxon>
        <taxon>Monogenea</taxon>
        <taxon>Polyopisthocotylea</taxon>
        <taxon>Polystomatidea</taxon>
        <taxon>Polystomatidae</taxon>
        <taxon>Protopolystoma</taxon>
    </lineage>
</organism>
<comment type="caution">
    <text evidence="1">The sequence shown here is derived from an EMBL/GenBank/DDBJ whole genome shotgun (WGS) entry which is preliminary data.</text>
</comment>
<dbReference type="EMBL" id="CAAALY010012596">
    <property type="protein sequence ID" value="VEL11711.1"/>
    <property type="molecule type" value="Genomic_DNA"/>
</dbReference>
<accession>A0A3S5BP73</accession>
<evidence type="ECO:0000313" key="2">
    <source>
        <dbReference type="Proteomes" id="UP000784294"/>
    </source>
</evidence>
<dbReference type="AlphaFoldDB" id="A0A3S5BP73"/>
<sequence>MRSCLKGFNAEPEGLEKCHLDFGAQQQNEAYTSPLSSVASRSSPDATLTTCKVQKRKETCVLVIQSTRVAQSEQRRDSGDFSIFPREGLAINIR</sequence>
<keyword evidence="2" id="KW-1185">Reference proteome</keyword>
<reference evidence="1" key="1">
    <citation type="submission" date="2018-11" db="EMBL/GenBank/DDBJ databases">
        <authorList>
            <consortium name="Pathogen Informatics"/>
        </authorList>
    </citation>
    <scope>NUCLEOTIDE SEQUENCE</scope>
</reference>
<evidence type="ECO:0000313" key="1">
    <source>
        <dbReference type="EMBL" id="VEL11711.1"/>
    </source>
</evidence>
<proteinExistence type="predicted"/>
<protein>
    <submittedName>
        <fullName evidence="1">Uncharacterized protein</fullName>
    </submittedName>
</protein>